<evidence type="ECO:0000256" key="5">
    <source>
        <dbReference type="PROSITE-ProRule" id="PRU10141"/>
    </source>
</evidence>
<dbReference type="PROSITE" id="PS50011">
    <property type="entry name" value="PROTEIN_KINASE_DOM"/>
    <property type="match status" value="1"/>
</dbReference>
<dbReference type="PANTHER" id="PTHR43289:SF34">
    <property type="entry name" value="SERINE_THREONINE-PROTEIN KINASE YBDM-RELATED"/>
    <property type="match status" value="1"/>
</dbReference>
<evidence type="ECO:0000259" key="7">
    <source>
        <dbReference type="PROSITE" id="PS50011"/>
    </source>
</evidence>
<accession>A0A2W4VMF1</accession>
<feature type="region of interest" description="Disordered" evidence="6">
    <location>
        <begin position="257"/>
        <end position="296"/>
    </location>
</feature>
<dbReference type="Proteomes" id="UP000249354">
    <property type="component" value="Unassembled WGS sequence"/>
</dbReference>
<dbReference type="GO" id="GO:0005524">
    <property type="term" value="F:ATP binding"/>
    <property type="evidence" value="ECO:0007669"/>
    <property type="project" value="UniProtKB-UniRule"/>
</dbReference>
<keyword evidence="8" id="KW-0723">Serine/threonine-protein kinase</keyword>
<dbReference type="InterPro" id="IPR017441">
    <property type="entry name" value="Protein_kinase_ATP_BS"/>
</dbReference>
<dbReference type="SMART" id="SM00220">
    <property type="entry name" value="S_TKc"/>
    <property type="match status" value="1"/>
</dbReference>
<dbReference type="AlphaFoldDB" id="A0A2W4VMF1"/>
<feature type="region of interest" description="Disordered" evidence="6">
    <location>
        <begin position="416"/>
        <end position="510"/>
    </location>
</feature>
<reference evidence="8 9" key="2">
    <citation type="submission" date="2018-06" db="EMBL/GenBank/DDBJ databases">
        <title>Metagenomic assembly of (sub)arctic Cyanobacteria and their associated microbiome from non-axenic cultures.</title>
        <authorList>
            <person name="Baurain D."/>
        </authorList>
    </citation>
    <scope>NUCLEOTIDE SEQUENCE [LARGE SCALE GENOMIC DNA]</scope>
    <source>
        <strain evidence="8">ULC129bin1</strain>
    </source>
</reference>
<dbReference type="PANTHER" id="PTHR43289">
    <property type="entry name" value="MITOGEN-ACTIVATED PROTEIN KINASE KINASE KINASE 20-RELATED"/>
    <property type="match status" value="1"/>
</dbReference>
<keyword evidence="3 8" id="KW-0418">Kinase</keyword>
<dbReference type="PROSITE" id="PS00107">
    <property type="entry name" value="PROTEIN_KINASE_ATP"/>
    <property type="match status" value="1"/>
</dbReference>
<dbReference type="InterPro" id="IPR000719">
    <property type="entry name" value="Prot_kinase_dom"/>
</dbReference>
<evidence type="ECO:0000256" key="1">
    <source>
        <dbReference type="ARBA" id="ARBA00022679"/>
    </source>
</evidence>
<evidence type="ECO:0000313" key="9">
    <source>
        <dbReference type="Proteomes" id="UP000249354"/>
    </source>
</evidence>
<sequence length="609" mass="65443">MSSLIGKPLQGGKYKLDEVLGRGGFGLTFRAHQAYLDQVIVIKTLNESYWDAPNISDLQQQFQDEARRLALCSHPNVVRVSDFFVEDGLPYMVMDYIPGRSLSDIVIPDNPLSEREAVTYAGQIGGALQAVHAKGLLHRDVKPQNIMIHQLTGEAVLIDFGIARELTKNPAQTHTSIVSEGYAPIEQYLPRAHRSAATDVYGLAATLYTLLTAEVPVAAVLRDRTPLTPIRQLRPDVSIAVVEAIAHGMEVELKDRPQSVGPWLSELSGRTQTGRPNTRLPETRKPDTRQSSTTTAMPTQVVSPAYQPTGQGWGQGATGNRTVAAPTPTGYGVARNNQTYAPVAAPKGKGCGCASTLMILGIAIAGAFGGGGYWLYQQASNGLAQQPEIALPNGGVLPEINLPEINLPEVKLPEVKLPKKEEEQPEDSAAETGTEEAGGSNETDYIPLPEGAGLPSDGSVPMALGTVGNPAYDQPGSSGSIPTVPGIPPGYSEDQVREQLGSPNRTESANGYDTAIYSLVPNRVELAYTYGSGDLNVRQSEAVFSPSTDRLVMRTTLLGMLDGRSTRKIENGLEAVRTGARDRFDFDRDGFSGAIERNANGYIYLHVRN</sequence>
<evidence type="ECO:0000313" key="8">
    <source>
        <dbReference type="EMBL" id="PZO13441.1"/>
    </source>
</evidence>
<feature type="domain" description="Protein kinase" evidence="7">
    <location>
        <begin position="14"/>
        <end position="268"/>
    </location>
</feature>
<dbReference type="GO" id="GO:0004674">
    <property type="term" value="F:protein serine/threonine kinase activity"/>
    <property type="evidence" value="ECO:0007669"/>
    <property type="project" value="UniProtKB-KW"/>
</dbReference>
<keyword evidence="4 5" id="KW-0067">ATP-binding</keyword>
<reference evidence="9" key="1">
    <citation type="submission" date="2018-04" db="EMBL/GenBank/DDBJ databases">
        <authorList>
            <person name="Cornet L."/>
        </authorList>
    </citation>
    <scope>NUCLEOTIDE SEQUENCE [LARGE SCALE GENOMIC DNA]</scope>
</reference>
<organism evidence="8 9">
    <name type="scientific">Leptolyngbya foveolarum</name>
    <dbReference type="NCBI Taxonomy" id="47253"/>
    <lineage>
        <taxon>Bacteria</taxon>
        <taxon>Bacillati</taxon>
        <taxon>Cyanobacteriota</taxon>
        <taxon>Cyanophyceae</taxon>
        <taxon>Leptolyngbyales</taxon>
        <taxon>Leptolyngbyaceae</taxon>
        <taxon>Leptolyngbya group</taxon>
        <taxon>Leptolyngbya</taxon>
    </lineage>
</organism>
<gene>
    <name evidence="8" type="ORF">DCF25_16095</name>
</gene>
<evidence type="ECO:0000256" key="6">
    <source>
        <dbReference type="SAM" id="MobiDB-lite"/>
    </source>
</evidence>
<evidence type="ECO:0000256" key="4">
    <source>
        <dbReference type="ARBA" id="ARBA00022840"/>
    </source>
</evidence>
<dbReference type="InterPro" id="IPR011009">
    <property type="entry name" value="Kinase-like_dom_sf"/>
</dbReference>
<keyword evidence="2 5" id="KW-0547">Nucleotide-binding</keyword>
<dbReference type="CDD" id="cd14014">
    <property type="entry name" value="STKc_PknB_like"/>
    <property type="match status" value="1"/>
</dbReference>
<dbReference type="Gene3D" id="1.10.510.10">
    <property type="entry name" value="Transferase(Phosphotransferase) domain 1"/>
    <property type="match status" value="1"/>
</dbReference>
<feature type="compositionally biased region" description="Polar residues" evidence="6">
    <location>
        <begin position="501"/>
        <end position="510"/>
    </location>
</feature>
<dbReference type="SUPFAM" id="SSF56112">
    <property type="entry name" value="Protein kinase-like (PK-like)"/>
    <property type="match status" value="1"/>
</dbReference>
<name>A0A2W4VMF1_9CYAN</name>
<protein>
    <submittedName>
        <fullName evidence="8">Serine/threonine protein kinase</fullName>
    </submittedName>
</protein>
<dbReference type="Gene3D" id="3.30.200.20">
    <property type="entry name" value="Phosphorylase Kinase, domain 1"/>
    <property type="match status" value="1"/>
</dbReference>
<dbReference type="EMBL" id="QBMC01000125">
    <property type="protein sequence ID" value="PZO13441.1"/>
    <property type="molecule type" value="Genomic_DNA"/>
</dbReference>
<evidence type="ECO:0000256" key="2">
    <source>
        <dbReference type="ARBA" id="ARBA00022741"/>
    </source>
</evidence>
<dbReference type="PROSITE" id="PS00108">
    <property type="entry name" value="PROTEIN_KINASE_ST"/>
    <property type="match status" value="1"/>
</dbReference>
<dbReference type="Pfam" id="PF00069">
    <property type="entry name" value="Pkinase"/>
    <property type="match status" value="1"/>
</dbReference>
<keyword evidence="1" id="KW-0808">Transferase</keyword>
<dbReference type="InterPro" id="IPR008271">
    <property type="entry name" value="Ser/Thr_kinase_AS"/>
</dbReference>
<evidence type="ECO:0000256" key="3">
    <source>
        <dbReference type="ARBA" id="ARBA00022777"/>
    </source>
</evidence>
<comment type="caution">
    <text evidence="8">The sequence shown here is derived from an EMBL/GenBank/DDBJ whole genome shotgun (WGS) entry which is preliminary data.</text>
</comment>
<proteinExistence type="predicted"/>
<feature type="binding site" evidence="5">
    <location>
        <position position="43"/>
    </location>
    <ligand>
        <name>ATP</name>
        <dbReference type="ChEBI" id="CHEBI:30616"/>
    </ligand>
</feature>